<feature type="domain" description="Knr4/Smi1-like" evidence="1">
    <location>
        <begin position="46"/>
        <end position="168"/>
    </location>
</feature>
<dbReference type="SUPFAM" id="SSF160631">
    <property type="entry name" value="SMI1/KNR4-like"/>
    <property type="match status" value="1"/>
</dbReference>
<comment type="caution">
    <text evidence="2">The sequence shown here is derived from an EMBL/GenBank/DDBJ whole genome shotgun (WGS) entry which is preliminary data.</text>
</comment>
<evidence type="ECO:0000313" key="3">
    <source>
        <dbReference type="Proteomes" id="UP000028719"/>
    </source>
</evidence>
<evidence type="ECO:0000313" key="2">
    <source>
        <dbReference type="EMBL" id="KFF23775.1"/>
    </source>
</evidence>
<dbReference type="EMBL" id="JPRI01000011">
    <property type="protein sequence ID" value="KFF23775.1"/>
    <property type="molecule type" value="Genomic_DNA"/>
</dbReference>
<name>A0ABR4UI53_9FLAO</name>
<reference evidence="2 3" key="1">
    <citation type="submission" date="2014-07" db="EMBL/GenBank/DDBJ databases">
        <title>Genome of Chryseobacterium vrystaatense LMG 22846.</title>
        <authorList>
            <person name="Pipes S.E."/>
            <person name="Stropko S.J."/>
            <person name="Newman J.D."/>
        </authorList>
    </citation>
    <scope>NUCLEOTIDE SEQUENCE [LARGE SCALE GENOMIC DNA]</scope>
    <source>
        <strain evidence="2 3">LMG 22846</strain>
    </source>
</reference>
<dbReference type="Pfam" id="PF09346">
    <property type="entry name" value="SMI1_KNR4"/>
    <property type="match status" value="1"/>
</dbReference>
<protein>
    <recommendedName>
        <fullName evidence="1">Knr4/Smi1-like domain-containing protein</fullName>
    </recommendedName>
</protein>
<dbReference type="Gene3D" id="3.40.1580.10">
    <property type="entry name" value="SMI1/KNR4-like"/>
    <property type="match status" value="1"/>
</dbReference>
<dbReference type="Proteomes" id="UP000028719">
    <property type="component" value="Unassembled WGS sequence"/>
</dbReference>
<dbReference type="InterPro" id="IPR018958">
    <property type="entry name" value="Knr4/Smi1-like_dom"/>
</dbReference>
<evidence type="ECO:0000259" key="1">
    <source>
        <dbReference type="SMART" id="SM00860"/>
    </source>
</evidence>
<organism evidence="2 3">
    <name type="scientific">Chryseobacterium vrystaatense</name>
    <dbReference type="NCBI Taxonomy" id="307480"/>
    <lineage>
        <taxon>Bacteria</taxon>
        <taxon>Pseudomonadati</taxon>
        <taxon>Bacteroidota</taxon>
        <taxon>Flavobacteriia</taxon>
        <taxon>Flavobacteriales</taxon>
        <taxon>Weeksellaceae</taxon>
        <taxon>Chryseobacterium group</taxon>
        <taxon>Chryseobacterium</taxon>
    </lineage>
</organism>
<keyword evidence="3" id="KW-1185">Reference proteome</keyword>
<accession>A0ABR4UI53</accession>
<gene>
    <name evidence="2" type="ORF">IW16_23035</name>
</gene>
<proteinExistence type="predicted"/>
<dbReference type="InterPro" id="IPR037883">
    <property type="entry name" value="Knr4/Smi1-like_sf"/>
</dbReference>
<sequence length="185" mass="21714">MPDKNIGKKNILTEKKNNMEIIEKCNQTLEELYKFSPEILYLGENIIDSRLESLEEEIGYKLPEDFKYIMKKHNGITLAGTQIYGLSAELKEGSLDKIYVFEHSEVENPMPKNFLPFSPDGRGNHYCLDLSKLEANVCPVMFWQWDFEYDNLEDVEVSNDNFAEWVNEVMIEWTLQMYNFDGTEK</sequence>
<dbReference type="SMART" id="SM00860">
    <property type="entry name" value="SMI1_KNR4"/>
    <property type="match status" value="1"/>
</dbReference>